<evidence type="ECO:0000256" key="1">
    <source>
        <dbReference type="SAM" id="MobiDB-lite"/>
    </source>
</evidence>
<evidence type="ECO:0000313" key="4">
    <source>
        <dbReference type="Proteomes" id="UP001321749"/>
    </source>
</evidence>
<proteinExistence type="predicted"/>
<evidence type="ECO:0000256" key="2">
    <source>
        <dbReference type="SAM" id="SignalP"/>
    </source>
</evidence>
<gene>
    <name evidence="3" type="ORF">QBC42DRAFT_270005</name>
</gene>
<dbReference type="EMBL" id="MU864989">
    <property type="protein sequence ID" value="KAK4461538.1"/>
    <property type="molecule type" value="Genomic_DNA"/>
</dbReference>
<name>A0AAV9HLH2_9PEZI</name>
<protein>
    <submittedName>
        <fullName evidence="3">Uncharacterized protein</fullName>
    </submittedName>
</protein>
<keyword evidence="4" id="KW-1185">Reference proteome</keyword>
<keyword evidence="2" id="KW-0732">Signal</keyword>
<feature type="region of interest" description="Disordered" evidence="1">
    <location>
        <begin position="91"/>
        <end position="132"/>
    </location>
</feature>
<comment type="caution">
    <text evidence="3">The sequence shown here is derived from an EMBL/GenBank/DDBJ whole genome shotgun (WGS) entry which is preliminary data.</text>
</comment>
<feature type="chain" id="PRO_5043720744" evidence="2">
    <location>
        <begin position="26"/>
        <end position="132"/>
    </location>
</feature>
<dbReference type="Proteomes" id="UP001321749">
    <property type="component" value="Unassembled WGS sequence"/>
</dbReference>
<reference evidence="3" key="1">
    <citation type="journal article" date="2023" name="Mol. Phylogenet. Evol.">
        <title>Genome-scale phylogeny and comparative genomics of the fungal order Sordariales.</title>
        <authorList>
            <person name="Hensen N."/>
            <person name="Bonometti L."/>
            <person name="Westerberg I."/>
            <person name="Brannstrom I.O."/>
            <person name="Guillou S."/>
            <person name="Cros-Aarteil S."/>
            <person name="Calhoun S."/>
            <person name="Haridas S."/>
            <person name="Kuo A."/>
            <person name="Mondo S."/>
            <person name="Pangilinan J."/>
            <person name="Riley R."/>
            <person name="LaButti K."/>
            <person name="Andreopoulos B."/>
            <person name="Lipzen A."/>
            <person name="Chen C."/>
            <person name="Yan M."/>
            <person name="Daum C."/>
            <person name="Ng V."/>
            <person name="Clum A."/>
            <person name="Steindorff A."/>
            <person name="Ohm R.A."/>
            <person name="Martin F."/>
            <person name="Silar P."/>
            <person name="Natvig D.O."/>
            <person name="Lalanne C."/>
            <person name="Gautier V."/>
            <person name="Ament-Velasquez S.L."/>
            <person name="Kruys A."/>
            <person name="Hutchinson M.I."/>
            <person name="Powell A.J."/>
            <person name="Barry K."/>
            <person name="Miller A.N."/>
            <person name="Grigoriev I.V."/>
            <person name="Debuchy R."/>
            <person name="Gladieux P."/>
            <person name="Hiltunen Thoren M."/>
            <person name="Johannesson H."/>
        </authorList>
    </citation>
    <scope>NUCLEOTIDE SEQUENCE</scope>
    <source>
        <strain evidence="3">PSN324</strain>
    </source>
</reference>
<evidence type="ECO:0000313" key="3">
    <source>
        <dbReference type="EMBL" id="KAK4461538.1"/>
    </source>
</evidence>
<feature type="signal peptide" evidence="2">
    <location>
        <begin position="1"/>
        <end position="25"/>
    </location>
</feature>
<accession>A0AAV9HLH2</accession>
<feature type="compositionally biased region" description="Polar residues" evidence="1">
    <location>
        <begin position="117"/>
        <end position="132"/>
    </location>
</feature>
<sequence length="132" mass="14899">MESAKGPISKVFGVLFLLLFPLVTSSKTAVSFLRSSKPRSSPFFTVRYPGFYTSLRCNNSVYNYLHRSNNIILFFCRVQWYWRYSCRKSAFGTPSSHSGGDSGRNRYFSARDGPHQISLNGFNTGEGQNSPS</sequence>
<organism evidence="3 4">
    <name type="scientific">Cladorrhinum samala</name>
    <dbReference type="NCBI Taxonomy" id="585594"/>
    <lineage>
        <taxon>Eukaryota</taxon>
        <taxon>Fungi</taxon>
        <taxon>Dikarya</taxon>
        <taxon>Ascomycota</taxon>
        <taxon>Pezizomycotina</taxon>
        <taxon>Sordariomycetes</taxon>
        <taxon>Sordariomycetidae</taxon>
        <taxon>Sordariales</taxon>
        <taxon>Podosporaceae</taxon>
        <taxon>Cladorrhinum</taxon>
    </lineage>
</organism>
<reference evidence="3" key="2">
    <citation type="submission" date="2023-06" db="EMBL/GenBank/DDBJ databases">
        <authorList>
            <consortium name="Lawrence Berkeley National Laboratory"/>
            <person name="Mondo S.J."/>
            <person name="Hensen N."/>
            <person name="Bonometti L."/>
            <person name="Westerberg I."/>
            <person name="Brannstrom I.O."/>
            <person name="Guillou S."/>
            <person name="Cros-Aarteil S."/>
            <person name="Calhoun S."/>
            <person name="Haridas S."/>
            <person name="Kuo A."/>
            <person name="Pangilinan J."/>
            <person name="Riley R."/>
            <person name="Labutti K."/>
            <person name="Andreopoulos B."/>
            <person name="Lipzen A."/>
            <person name="Chen C."/>
            <person name="Yanf M."/>
            <person name="Daum C."/>
            <person name="Ng V."/>
            <person name="Clum A."/>
            <person name="Steindorff A."/>
            <person name="Ohm R."/>
            <person name="Martin F."/>
            <person name="Silar P."/>
            <person name="Natvig D."/>
            <person name="Lalanne C."/>
            <person name="Gautier V."/>
            <person name="Ament-Velasquez S.L."/>
            <person name="Kruys A."/>
            <person name="Hutchinson M.I."/>
            <person name="Powell A.J."/>
            <person name="Barry K."/>
            <person name="Miller A.N."/>
            <person name="Grigoriev I.V."/>
            <person name="Debuchy R."/>
            <person name="Gladieux P."/>
            <person name="Thoren M.H."/>
            <person name="Johannesson H."/>
        </authorList>
    </citation>
    <scope>NUCLEOTIDE SEQUENCE</scope>
    <source>
        <strain evidence="3">PSN324</strain>
    </source>
</reference>
<dbReference type="AlphaFoldDB" id="A0AAV9HLH2"/>